<dbReference type="Proteomes" id="UP000008144">
    <property type="component" value="Chromosome 3"/>
</dbReference>
<reference evidence="1" key="2">
    <citation type="journal article" date="2008" name="Genome Biol.">
        <title>Improved genome assembly and evidence-based global gene model set for the chordate Ciona intestinalis: new insight into intron and operon populations.</title>
        <authorList>
            <person name="Satou Y."/>
            <person name="Mineta K."/>
            <person name="Ogasawara M."/>
            <person name="Sasakura Y."/>
            <person name="Shoguchi E."/>
            <person name="Ueno K."/>
            <person name="Yamada L."/>
            <person name="Matsumoto J."/>
            <person name="Wasserscheid J."/>
            <person name="Dewar K."/>
            <person name="Wiley G.B."/>
            <person name="Macmil S.L."/>
            <person name="Roe B.A."/>
            <person name="Zeller R.W."/>
            <person name="Hastings K.E."/>
            <person name="Lemaire P."/>
            <person name="Lindquist E."/>
            <person name="Endo T."/>
            <person name="Hotta K."/>
            <person name="Inaba K."/>
        </authorList>
    </citation>
    <scope>NUCLEOTIDE SEQUENCE [LARGE SCALE GENOMIC DNA]</scope>
    <source>
        <strain evidence="1">wild type</strain>
    </source>
</reference>
<evidence type="ECO:0000313" key="2">
    <source>
        <dbReference type="Proteomes" id="UP000008144"/>
    </source>
</evidence>
<reference evidence="1" key="4">
    <citation type="submission" date="2025-09" db="UniProtKB">
        <authorList>
            <consortium name="Ensembl"/>
        </authorList>
    </citation>
    <scope>IDENTIFICATION</scope>
</reference>
<proteinExistence type="predicted"/>
<protein>
    <submittedName>
        <fullName evidence="1">Uncharacterized protein</fullName>
    </submittedName>
</protein>
<dbReference type="InParanoid" id="H2Y1N9"/>
<reference evidence="1" key="3">
    <citation type="submission" date="2025-08" db="UniProtKB">
        <authorList>
            <consortium name="Ensembl"/>
        </authorList>
    </citation>
    <scope>IDENTIFICATION</scope>
</reference>
<dbReference type="AlphaFoldDB" id="H2Y1N9"/>
<sequence length="45" mass="5335">MITNKIWDKKNYLITSFQQNIKKTTCIYIVYYTTSMTRYGGSVFA</sequence>
<dbReference type="EMBL" id="EAAA01001741">
    <property type="status" value="NOT_ANNOTATED_CDS"/>
    <property type="molecule type" value="Genomic_DNA"/>
</dbReference>
<reference evidence="2" key="1">
    <citation type="journal article" date="2002" name="Science">
        <title>The draft genome of Ciona intestinalis: insights into chordate and vertebrate origins.</title>
        <authorList>
            <person name="Dehal P."/>
            <person name="Satou Y."/>
            <person name="Campbell R.K."/>
            <person name="Chapman J."/>
            <person name="Degnan B."/>
            <person name="De Tomaso A."/>
            <person name="Davidson B."/>
            <person name="Di Gregorio A."/>
            <person name="Gelpke M."/>
            <person name="Goodstein D.M."/>
            <person name="Harafuji N."/>
            <person name="Hastings K.E."/>
            <person name="Ho I."/>
            <person name="Hotta K."/>
            <person name="Huang W."/>
            <person name="Kawashima T."/>
            <person name="Lemaire P."/>
            <person name="Martinez D."/>
            <person name="Meinertzhagen I.A."/>
            <person name="Necula S."/>
            <person name="Nonaka M."/>
            <person name="Putnam N."/>
            <person name="Rash S."/>
            <person name="Saiga H."/>
            <person name="Satake M."/>
            <person name="Terry A."/>
            <person name="Yamada L."/>
            <person name="Wang H.G."/>
            <person name="Awazu S."/>
            <person name="Azumi K."/>
            <person name="Boore J."/>
            <person name="Branno M."/>
            <person name="Chin-Bow S."/>
            <person name="DeSantis R."/>
            <person name="Doyle S."/>
            <person name="Francino P."/>
            <person name="Keys D.N."/>
            <person name="Haga S."/>
            <person name="Hayashi H."/>
            <person name="Hino K."/>
            <person name="Imai K.S."/>
            <person name="Inaba K."/>
            <person name="Kano S."/>
            <person name="Kobayashi K."/>
            <person name="Kobayashi M."/>
            <person name="Lee B.I."/>
            <person name="Makabe K.W."/>
            <person name="Manohar C."/>
            <person name="Matassi G."/>
            <person name="Medina M."/>
            <person name="Mochizuki Y."/>
            <person name="Mount S."/>
            <person name="Morishita T."/>
            <person name="Miura S."/>
            <person name="Nakayama A."/>
            <person name="Nishizaka S."/>
            <person name="Nomoto H."/>
            <person name="Ohta F."/>
            <person name="Oishi K."/>
            <person name="Rigoutsos I."/>
            <person name="Sano M."/>
            <person name="Sasaki A."/>
            <person name="Sasakura Y."/>
            <person name="Shoguchi E."/>
            <person name="Shin-i T."/>
            <person name="Spagnuolo A."/>
            <person name="Stainier D."/>
            <person name="Suzuki M.M."/>
            <person name="Tassy O."/>
            <person name="Takatori N."/>
            <person name="Tokuoka M."/>
            <person name="Yagi K."/>
            <person name="Yoshizaki F."/>
            <person name="Wada S."/>
            <person name="Zhang C."/>
            <person name="Hyatt P.D."/>
            <person name="Larimer F."/>
            <person name="Detter C."/>
            <person name="Doggett N."/>
            <person name="Glavina T."/>
            <person name="Hawkins T."/>
            <person name="Richardson P."/>
            <person name="Lucas S."/>
            <person name="Kohara Y."/>
            <person name="Levine M."/>
            <person name="Satoh N."/>
            <person name="Rokhsar D.S."/>
        </authorList>
    </citation>
    <scope>NUCLEOTIDE SEQUENCE [LARGE SCALE GENOMIC DNA]</scope>
</reference>
<organism evidence="1 2">
    <name type="scientific">Ciona intestinalis</name>
    <name type="common">Transparent sea squirt</name>
    <name type="synonym">Ascidia intestinalis</name>
    <dbReference type="NCBI Taxonomy" id="7719"/>
    <lineage>
        <taxon>Eukaryota</taxon>
        <taxon>Metazoa</taxon>
        <taxon>Chordata</taxon>
        <taxon>Tunicata</taxon>
        <taxon>Ascidiacea</taxon>
        <taxon>Phlebobranchia</taxon>
        <taxon>Cionidae</taxon>
        <taxon>Ciona</taxon>
    </lineage>
</organism>
<accession>H2Y1N9</accession>
<dbReference type="Ensembl" id="ENSCINT00000032353.1">
    <property type="protein sequence ID" value="ENSCINP00000035823.1"/>
    <property type="gene ID" value="ENSCING00000024261.1"/>
</dbReference>
<keyword evidence="2" id="KW-1185">Reference proteome</keyword>
<evidence type="ECO:0000313" key="1">
    <source>
        <dbReference type="Ensembl" id="ENSCINP00000035823.1"/>
    </source>
</evidence>
<dbReference type="HOGENOM" id="CLU_3207329_0_0_1"/>
<name>H2Y1N9_CIOIN</name>